<dbReference type="OrthoDB" id="2381500at2"/>
<dbReference type="AlphaFoldDB" id="A0A165Z9L9"/>
<dbReference type="RefSeq" id="WP_063386296.1">
    <property type="nucleotide sequence ID" value="NZ_LWBR01000001.1"/>
</dbReference>
<evidence type="ECO:0000256" key="1">
    <source>
        <dbReference type="ARBA" id="ARBA00022795"/>
    </source>
</evidence>
<proteinExistence type="predicted"/>
<dbReference type="InterPro" id="IPR007809">
    <property type="entry name" value="FlgN-like"/>
</dbReference>
<evidence type="ECO:0000313" key="3">
    <source>
        <dbReference type="EMBL" id="KZN98016.1"/>
    </source>
</evidence>
<feature type="compositionally biased region" description="Polar residues" evidence="2">
    <location>
        <begin position="137"/>
        <end position="146"/>
    </location>
</feature>
<evidence type="ECO:0000313" key="4">
    <source>
        <dbReference type="Proteomes" id="UP000076476"/>
    </source>
</evidence>
<name>A0A165Z9L9_9BACI</name>
<organism evidence="3 4">
    <name type="scientific">Aeribacillus pallidus</name>
    <dbReference type="NCBI Taxonomy" id="33936"/>
    <lineage>
        <taxon>Bacteria</taxon>
        <taxon>Bacillati</taxon>
        <taxon>Bacillota</taxon>
        <taxon>Bacilli</taxon>
        <taxon>Bacillales</taxon>
        <taxon>Bacillaceae</taxon>
        <taxon>Aeribacillus</taxon>
    </lineage>
</organism>
<dbReference type="STRING" id="33936.AZI98_00285"/>
<protein>
    <recommendedName>
        <fullName evidence="5">Flagellar protein FlgN</fullName>
    </recommendedName>
</protein>
<accession>A0A165Z9L9</accession>
<feature type="region of interest" description="Disordered" evidence="2">
    <location>
        <begin position="136"/>
        <end position="159"/>
    </location>
</feature>
<dbReference type="InterPro" id="IPR036679">
    <property type="entry name" value="FlgN-like_sf"/>
</dbReference>
<keyword evidence="1" id="KW-1005">Bacterial flagellum biogenesis</keyword>
<dbReference type="EMBL" id="LWBR01000001">
    <property type="protein sequence ID" value="KZN98016.1"/>
    <property type="molecule type" value="Genomic_DNA"/>
</dbReference>
<dbReference type="Gene3D" id="1.20.58.300">
    <property type="entry name" value="FlgN-like"/>
    <property type="match status" value="1"/>
</dbReference>
<evidence type="ECO:0008006" key="5">
    <source>
        <dbReference type="Google" id="ProtNLM"/>
    </source>
</evidence>
<gene>
    <name evidence="3" type="ORF">AZI98_00285</name>
</gene>
<sequence length="159" mass="18490">MSLANLINVLEKQLIIHEQLYNLAVKKTDLLKKDDVNQLMHLLKEEQKYVMQLENAEKERIKAAACFLEREDDLTISACIEKAENEDKERLINLKEKLTNVLANLKNANFVNQQLAFQALQVVNLTLDLFMPEEASPNYTNPNQESKQSKRRSWFDSKI</sequence>
<dbReference type="GO" id="GO:0044780">
    <property type="term" value="P:bacterial-type flagellum assembly"/>
    <property type="evidence" value="ECO:0007669"/>
    <property type="project" value="InterPro"/>
</dbReference>
<dbReference type="Proteomes" id="UP000076476">
    <property type="component" value="Unassembled WGS sequence"/>
</dbReference>
<reference evidence="3 4" key="1">
    <citation type="submission" date="2016-04" db="EMBL/GenBank/DDBJ databases">
        <title>Draft genome sequence of Aeribacillus pallidus 8m3 from petroleum reservoir.</title>
        <authorList>
            <person name="Poltaraus A.B."/>
            <person name="Nazina T.N."/>
            <person name="Tourova T.P."/>
            <person name="Malakho S.M."/>
            <person name="Korshunova A.V."/>
            <person name="Sokolova D.S."/>
        </authorList>
    </citation>
    <scope>NUCLEOTIDE SEQUENCE [LARGE SCALE GENOMIC DNA]</scope>
    <source>
        <strain evidence="3 4">8m3</strain>
    </source>
</reference>
<keyword evidence="4" id="KW-1185">Reference proteome</keyword>
<evidence type="ECO:0000256" key="2">
    <source>
        <dbReference type="SAM" id="MobiDB-lite"/>
    </source>
</evidence>
<dbReference type="Pfam" id="PF05130">
    <property type="entry name" value="FlgN"/>
    <property type="match status" value="1"/>
</dbReference>
<dbReference type="SUPFAM" id="SSF140566">
    <property type="entry name" value="FlgN-like"/>
    <property type="match status" value="1"/>
</dbReference>
<comment type="caution">
    <text evidence="3">The sequence shown here is derived from an EMBL/GenBank/DDBJ whole genome shotgun (WGS) entry which is preliminary data.</text>
</comment>